<evidence type="ECO:0000313" key="1">
    <source>
        <dbReference type="EMBL" id="KAH3885769.1"/>
    </source>
</evidence>
<dbReference type="AlphaFoldDB" id="A0A9D4N1W2"/>
<protein>
    <submittedName>
        <fullName evidence="1">Uncharacterized protein</fullName>
    </submittedName>
</protein>
<name>A0A9D4N1W2_DREPO</name>
<organism evidence="1 2">
    <name type="scientific">Dreissena polymorpha</name>
    <name type="common">Zebra mussel</name>
    <name type="synonym">Mytilus polymorpha</name>
    <dbReference type="NCBI Taxonomy" id="45954"/>
    <lineage>
        <taxon>Eukaryota</taxon>
        <taxon>Metazoa</taxon>
        <taxon>Spiralia</taxon>
        <taxon>Lophotrochozoa</taxon>
        <taxon>Mollusca</taxon>
        <taxon>Bivalvia</taxon>
        <taxon>Autobranchia</taxon>
        <taxon>Heteroconchia</taxon>
        <taxon>Euheterodonta</taxon>
        <taxon>Imparidentia</taxon>
        <taxon>Neoheterodontei</taxon>
        <taxon>Myida</taxon>
        <taxon>Dreissenoidea</taxon>
        <taxon>Dreissenidae</taxon>
        <taxon>Dreissena</taxon>
    </lineage>
</organism>
<accession>A0A9D4N1W2</accession>
<comment type="caution">
    <text evidence="1">The sequence shown here is derived from an EMBL/GenBank/DDBJ whole genome shotgun (WGS) entry which is preliminary data.</text>
</comment>
<proteinExistence type="predicted"/>
<evidence type="ECO:0000313" key="2">
    <source>
        <dbReference type="Proteomes" id="UP000828390"/>
    </source>
</evidence>
<reference evidence="1" key="2">
    <citation type="submission" date="2020-11" db="EMBL/GenBank/DDBJ databases">
        <authorList>
            <person name="McCartney M.A."/>
            <person name="Auch B."/>
            <person name="Kono T."/>
            <person name="Mallez S."/>
            <person name="Becker A."/>
            <person name="Gohl D.M."/>
            <person name="Silverstein K.A.T."/>
            <person name="Koren S."/>
            <person name="Bechman K.B."/>
            <person name="Herman A."/>
            <person name="Abrahante J.E."/>
            <person name="Garbe J."/>
        </authorList>
    </citation>
    <scope>NUCLEOTIDE SEQUENCE</scope>
    <source>
        <strain evidence="1">Duluth1</strain>
        <tissue evidence="1">Whole animal</tissue>
    </source>
</reference>
<dbReference type="EMBL" id="JAIWYP010000001">
    <property type="protein sequence ID" value="KAH3885769.1"/>
    <property type="molecule type" value="Genomic_DNA"/>
</dbReference>
<keyword evidence="2" id="KW-1185">Reference proteome</keyword>
<gene>
    <name evidence="1" type="ORF">DPMN_009767</name>
</gene>
<sequence length="69" mass="8020">MAFKISTTTPPVQYFIGQQGGFIRTSACVRQIYLLSPVLFNFFLEKIMQETLRDHQNSISYLMILTSWV</sequence>
<dbReference type="Proteomes" id="UP000828390">
    <property type="component" value="Unassembled WGS sequence"/>
</dbReference>
<reference evidence="1" key="1">
    <citation type="journal article" date="2019" name="bioRxiv">
        <title>The Genome of the Zebra Mussel, Dreissena polymorpha: A Resource for Invasive Species Research.</title>
        <authorList>
            <person name="McCartney M.A."/>
            <person name="Auch B."/>
            <person name="Kono T."/>
            <person name="Mallez S."/>
            <person name="Zhang Y."/>
            <person name="Obille A."/>
            <person name="Becker A."/>
            <person name="Abrahante J.E."/>
            <person name="Garbe J."/>
            <person name="Badalamenti J.P."/>
            <person name="Herman A."/>
            <person name="Mangelson H."/>
            <person name="Liachko I."/>
            <person name="Sullivan S."/>
            <person name="Sone E.D."/>
            <person name="Koren S."/>
            <person name="Silverstein K.A.T."/>
            <person name="Beckman K.B."/>
            <person name="Gohl D.M."/>
        </authorList>
    </citation>
    <scope>NUCLEOTIDE SEQUENCE</scope>
    <source>
        <strain evidence="1">Duluth1</strain>
        <tissue evidence="1">Whole animal</tissue>
    </source>
</reference>